<protein>
    <submittedName>
        <fullName evidence="2">DNA kinase/phosphatase Pnk1</fullName>
    </submittedName>
</protein>
<keyword evidence="2" id="KW-0418">Kinase</keyword>
<reference evidence="2" key="1">
    <citation type="submission" date="2022-07" db="EMBL/GenBank/DDBJ databases">
        <title>Phylogenomic reconstructions and comparative analyses of Kickxellomycotina fungi.</title>
        <authorList>
            <person name="Reynolds N.K."/>
            <person name="Stajich J.E."/>
            <person name="Barry K."/>
            <person name="Grigoriev I.V."/>
            <person name="Crous P."/>
            <person name="Smith M.E."/>
        </authorList>
    </citation>
    <scope>NUCLEOTIDE SEQUENCE</scope>
    <source>
        <strain evidence="2">NBRC 105413</strain>
    </source>
</reference>
<dbReference type="InterPro" id="IPR036412">
    <property type="entry name" value="HAD-like_sf"/>
</dbReference>
<dbReference type="GO" id="GO:0046403">
    <property type="term" value="F:polynucleotide 3'-phosphatase activity"/>
    <property type="evidence" value="ECO:0007669"/>
    <property type="project" value="TreeGrafter"/>
</dbReference>
<feature type="compositionally biased region" description="Low complexity" evidence="1">
    <location>
        <begin position="13"/>
        <end position="26"/>
    </location>
</feature>
<keyword evidence="2" id="KW-0808">Transferase</keyword>
<comment type="caution">
    <text evidence="2">The sequence shown here is derived from an EMBL/GenBank/DDBJ whole genome shotgun (WGS) entry which is preliminary data.</text>
</comment>
<proteinExistence type="predicted"/>
<dbReference type="NCBIfam" id="TIGR01664">
    <property type="entry name" value="DNA-3'-Pase"/>
    <property type="match status" value="1"/>
</dbReference>
<dbReference type="GO" id="GO:0006281">
    <property type="term" value="P:DNA repair"/>
    <property type="evidence" value="ECO:0007669"/>
    <property type="project" value="TreeGrafter"/>
</dbReference>
<evidence type="ECO:0000313" key="3">
    <source>
        <dbReference type="Proteomes" id="UP001145021"/>
    </source>
</evidence>
<dbReference type="NCBIfam" id="TIGR01662">
    <property type="entry name" value="HAD-SF-IIIA"/>
    <property type="match status" value="1"/>
</dbReference>
<evidence type="ECO:0000313" key="2">
    <source>
        <dbReference type="EMBL" id="KAJ1644004.1"/>
    </source>
</evidence>
<name>A0A9W8CI03_9FUNG</name>
<dbReference type="PANTHER" id="PTHR12083:SF9">
    <property type="entry name" value="BIFUNCTIONAL POLYNUCLEOTIDE PHOSPHATASE_KINASE"/>
    <property type="match status" value="1"/>
</dbReference>
<organism evidence="2 3">
    <name type="scientific">Coemansia asiatica</name>
    <dbReference type="NCBI Taxonomy" id="1052880"/>
    <lineage>
        <taxon>Eukaryota</taxon>
        <taxon>Fungi</taxon>
        <taxon>Fungi incertae sedis</taxon>
        <taxon>Zoopagomycota</taxon>
        <taxon>Kickxellomycotina</taxon>
        <taxon>Kickxellomycetes</taxon>
        <taxon>Kickxellales</taxon>
        <taxon>Kickxellaceae</taxon>
        <taxon>Coemansia</taxon>
    </lineage>
</organism>
<dbReference type="AlphaFoldDB" id="A0A9W8CI03"/>
<feature type="compositionally biased region" description="Polar residues" evidence="1">
    <location>
        <begin position="35"/>
        <end position="51"/>
    </location>
</feature>
<dbReference type="EMBL" id="JANBOH010000200">
    <property type="protein sequence ID" value="KAJ1644004.1"/>
    <property type="molecule type" value="Genomic_DNA"/>
</dbReference>
<dbReference type="InterPro" id="IPR027417">
    <property type="entry name" value="P-loop_NTPase"/>
</dbReference>
<dbReference type="Pfam" id="PF08645">
    <property type="entry name" value="PNK3P"/>
    <property type="match status" value="1"/>
</dbReference>
<dbReference type="GO" id="GO:0003690">
    <property type="term" value="F:double-stranded DNA binding"/>
    <property type="evidence" value="ECO:0007669"/>
    <property type="project" value="TreeGrafter"/>
</dbReference>
<keyword evidence="3" id="KW-1185">Reference proteome</keyword>
<dbReference type="SUPFAM" id="SSF56784">
    <property type="entry name" value="HAD-like"/>
    <property type="match status" value="1"/>
</dbReference>
<dbReference type="Gene3D" id="3.40.50.1000">
    <property type="entry name" value="HAD superfamily/HAD-like"/>
    <property type="match status" value="1"/>
</dbReference>
<dbReference type="InterPro" id="IPR006549">
    <property type="entry name" value="HAD-SF_hydro_IIIA"/>
</dbReference>
<feature type="region of interest" description="Disordered" evidence="1">
    <location>
        <begin position="1"/>
        <end position="62"/>
    </location>
</feature>
<dbReference type="InterPro" id="IPR023214">
    <property type="entry name" value="HAD_sf"/>
</dbReference>
<gene>
    <name evidence="2" type="primary">pnk1</name>
    <name evidence="2" type="ORF">LPJ64_004271</name>
</gene>
<evidence type="ECO:0000256" key="1">
    <source>
        <dbReference type="SAM" id="MobiDB-lite"/>
    </source>
</evidence>
<dbReference type="InterPro" id="IPR013954">
    <property type="entry name" value="PNK3P"/>
</dbReference>
<dbReference type="SUPFAM" id="SSF52540">
    <property type="entry name" value="P-loop containing nucleoside triphosphate hydrolases"/>
    <property type="match status" value="1"/>
</dbReference>
<dbReference type="GO" id="GO:0046404">
    <property type="term" value="F:ATP-dependent polydeoxyribonucleotide 5'-hydroxyl-kinase activity"/>
    <property type="evidence" value="ECO:0007669"/>
    <property type="project" value="TreeGrafter"/>
</dbReference>
<dbReference type="Proteomes" id="UP001145021">
    <property type="component" value="Unassembled WGS sequence"/>
</dbReference>
<sequence>MTATKPGKRNHESTSMSSPNKSGSSKKISRADSGKGTQQKSLNSFFKTSGSDAKKASQATGDGVAAVCKRKGSLIQWREFEQTWLGTFKSPEPATKFAAFDLDGTLINVKGNWVHPKSANDWRFYHKQVPAVLRRMYDQGYKIVIISNQNGLRQIKGAPKLTKRSVEYLDKIDQIARLLDIPFTILTALDKNYMRKPSPGMWFMAEMDNGGLEVDRVNSFFVGDAAGRPAGWRPGVAEDFSDSDLAFARNAGVPFYTPEEVFNDAVFAKEEPLPLPEPQQLSISRFHPSSLVIDNGSLSDLVAELETEVILAQKESKGILVILVGPPASGKSTFSGNQLGPLGFEQFAMDAKTRKKCEAAVKEALVAGRYVVVDNTNPDETTRGSFVKIAAAAGARSIAVVFGCETRELANHNNVYRSQLLQARYLSKPYDSKQLHLIPTNFSPVPPVAFHTFFKRLTMPNESEGFSKIFQHVFVPSFLRLPSDEALWNQYY</sequence>
<dbReference type="InterPro" id="IPR006551">
    <property type="entry name" value="Polynucleotide_phosphatase"/>
</dbReference>
<accession>A0A9W8CI03</accession>
<dbReference type="Gene3D" id="3.40.50.300">
    <property type="entry name" value="P-loop containing nucleotide triphosphate hydrolases"/>
    <property type="match status" value="1"/>
</dbReference>
<dbReference type="PANTHER" id="PTHR12083">
    <property type="entry name" value="BIFUNCTIONAL POLYNUCLEOTIDE PHOSPHATASE/KINASE"/>
    <property type="match status" value="1"/>
</dbReference>